<dbReference type="Pfam" id="PF01408">
    <property type="entry name" value="GFO_IDH_MocA"/>
    <property type="match status" value="1"/>
</dbReference>
<dbReference type="InterPro" id="IPR000683">
    <property type="entry name" value="Gfo/Idh/MocA-like_OxRdtase_N"/>
</dbReference>
<dbReference type="GO" id="GO:0016787">
    <property type="term" value="F:hydrolase activity"/>
    <property type="evidence" value="ECO:0007669"/>
    <property type="project" value="UniProtKB-KW"/>
</dbReference>
<dbReference type="SUPFAM" id="SSF51735">
    <property type="entry name" value="NAD(P)-binding Rossmann-fold domains"/>
    <property type="match status" value="1"/>
</dbReference>
<protein>
    <submittedName>
        <fullName evidence="5">Glycosyl hydrolase family 109 protein 2</fullName>
    </submittedName>
</protein>
<gene>
    <name evidence="5" type="ORF">GCM10010911_66530</name>
</gene>
<feature type="domain" description="Gfo/Idh/MocA-like oxidoreductase C-terminal" evidence="4">
    <location>
        <begin position="205"/>
        <end position="370"/>
    </location>
</feature>
<reference evidence="5" key="1">
    <citation type="journal article" date="2014" name="Int. J. Syst. Evol. Microbiol.">
        <title>Complete genome sequence of Corynebacterium casei LMG S-19264T (=DSM 44701T), isolated from a smear-ripened cheese.</title>
        <authorList>
            <consortium name="US DOE Joint Genome Institute (JGI-PGF)"/>
            <person name="Walter F."/>
            <person name="Albersmeier A."/>
            <person name="Kalinowski J."/>
            <person name="Ruckert C."/>
        </authorList>
    </citation>
    <scope>NUCLEOTIDE SEQUENCE</scope>
    <source>
        <strain evidence="5">CGMCC 1.15178</strain>
    </source>
</reference>
<dbReference type="InterPro" id="IPR050463">
    <property type="entry name" value="Gfo/Idh/MocA_oxidrdct_glycsds"/>
</dbReference>
<dbReference type="PANTHER" id="PTHR43818">
    <property type="entry name" value="BCDNA.GH03377"/>
    <property type="match status" value="1"/>
</dbReference>
<proteinExistence type="inferred from homology"/>
<keyword evidence="5" id="KW-0378">Hydrolase</keyword>
<comment type="similarity">
    <text evidence="1">Belongs to the Gfo/Idh/MocA family.</text>
</comment>
<evidence type="ECO:0000313" key="5">
    <source>
        <dbReference type="EMBL" id="GGD98430.1"/>
    </source>
</evidence>
<accession>A0A916ZHM1</accession>
<dbReference type="PANTHER" id="PTHR43818:SF11">
    <property type="entry name" value="BCDNA.GH03377"/>
    <property type="match status" value="1"/>
</dbReference>
<sequence length="384" mass="43483">MANKKVRLGVIGTGIRGIYVAQLYRKHPDCEVVALCDSIRNNVERAAAELGVPVANCYTDYEKMISNETIDAVLIAAPPDIQVDIACYAMEKGIHVTTEVPAAYSIEQCWKLVHTVEKTGAKYQLSEQTRYWGFIQEWRRMAAQGEFGHILFAEGEYLHYGEWDYFFDPLTGEKISGIATPPQDRKVEPTWRNIRFYNPIYYLPHTLSPLLSITGGRVTKVSCMGTRPRSYYVDNYEARDMEVALMHTSTDAILRVAAGFTSPHGHRKDTGYHWYQVKGTEATAEWARSSEDKPKLWTANDDTWRNMDWEVTAADISEFEEHSAHGNADSWPVHNFLKAILEDKELEMNVYTAVETAAPAILAAESSNKGGILLEVPDFRRKES</sequence>
<dbReference type="InterPro" id="IPR004104">
    <property type="entry name" value="Gfo/Idh/MocA-like_OxRdtase_C"/>
</dbReference>
<evidence type="ECO:0000256" key="2">
    <source>
        <dbReference type="ARBA" id="ARBA00023002"/>
    </source>
</evidence>
<dbReference type="RefSeq" id="WP_188999629.1">
    <property type="nucleotide sequence ID" value="NZ_BMHP01000010.1"/>
</dbReference>
<evidence type="ECO:0000256" key="1">
    <source>
        <dbReference type="ARBA" id="ARBA00010928"/>
    </source>
</evidence>
<name>A0A916ZHM1_9BACL</name>
<dbReference type="GO" id="GO:0000166">
    <property type="term" value="F:nucleotide binding"/>
    <property type="evidence" value="ECO:0007669"/>
    <property type="project" value="InterPro"/>
</dbReference>
<dbReference type="InterPro" id="IPR036291">
    <property type="entry name" value="NAD(P)-bd_dom_sf"/>
</dbReference>
<evidence type="ECO:0000259" key="3">
    <source>
        <dbReference type="Pfam" id="PF01408"/>
    </source>
</evidence>
<organism evidence="5 6">
    <name type="scientific">Paenibacillus nasutitermitis</name>
    <dbReference type="NCBI Taxonomy" id="1652958"/>
    <lineage>
        <taxon>Bacteria</taxon>
        <taxon>Bacillati</taxon>
        <taxon>Bacillota</taxon>
        <taxon>Bacilli</taxon>
        <taxon>Bacillales</taxon>
        <taxon>Paenibacillaceae</taxon>
        <taxon>Paenibacillus</taxon>
    </lineage>
</organism>
<dbReference type="Gene3D" id="3.40.50.720">
    <property type="entry name" value="NAD(P)-binding Rossmann-like Domain"/>
    <property type="match status" value="1"/>
</dbReference>
<comment type="caution">
    <text evidence="5">The sequence shown here is derived from an EMBL/GenBank/DDBJ whole genome shotgun (WGS) entry which is preliminary data.</text>
</comment>
<evidence type="ECO:0000313" key="6">
    <source>
        <dbReference type="Proteomes" id="UP000612456"/>
    </source>
</evidence>
<dbReference type="Pfam" id="PF02894">
    <property type="entry name" value="GFO_IDH_MocA_C"/>
    <property type="match status" value="1"/>
</dbReference>
<evidence type="ECO:0000259" key="4">
    <source>
        <dbReference type="Pfam" id="PF02894"/>
    </source>
</evidence>
<reference evidence="5" key="2">
    <citation type="submission" date="2020-09" db="EMBL/GenBank/DDBJ databases">
        <authorList>
            <person name="Sun Q."/>
            <person name="Zhou Y."/>
        </authorList>
    </citation>
    <scope>NUCLEOTIDE SEQUENCE</scope>
    <source>
        <strain evidence="5">CGMCC 1.15178</strain>
    </source>
</reference>
<keyword evidence="2" id="KW-0560">Oxidoreductase</keyword>
<dbReference type="SUPFAM" id="SSF55347">
    <property type="entry name" value="Glyceraldehyde-3-phosphate dehydrogenase-like, C-terminal domain"/>
    <property type="match status" value="1"/>
</dbReference>
<keyword evidence="6" id="KW-1185">Reference proteome</keyword>
<feature type="domain" description="Gfo/Idh/MocA-like oxidoreductase N-terminal" evidence="3">
    <location>
        <begin position="7"/>
        <end position="124"/>
    </location>
</feature>
<dbReference type="Proteomes" id="UP000612456">
    <property type="component" value="Unassembled WGS sequence"/>
</dbReference>
<dbReference type="GO" id="GO:0016491">
    <property type="term" value="F:oxidoreductase activity"/>
    <property type="evidence" value="ECO:0007669"/>
    <property type="project" value="UniProtKB-KW"/>
</dbReference>
<dbReference type="AlphaFoldDB" id="A0A916ZHM1"/>
<dbReference type="EMBL" id="BMHP01000010">
    <property type="protein sequence ID" value="GGD98430.1"/>
    <property type="molecule type" value="Genomic_DNA"/>
</dbReference>
<dbReference type="Gene3D" id="3.30.360.10">
    <property type="entry name" value="Dihydrodipicolinate Reductase, domain 2"/>
    <property type="match status" value="1"/>
</dbReference>